<evidence type="ECO:0000256" key="2">
    <source>
        <dbReference type="ARBA" id="ARBA00022729"/>
    </source>
</evidence>
<evidence type="ECO:0000256" key="4">
    <source>
        <dbReference type="SAM" id="SignalP"/>
    </source>
</evidence>
<evidence type="ECO:0000256" key="1">
    <source>
        <dbReference type="ARBA" id="ARBA00010062"/>
    </source>
</evidence>
<name>A0A318RLV1_WILLI</name>
<dbReference type="EMBL" id="QJSP01000007">
    <property type="protein sequence ID" value="PYE17062.1"/>
    <property type="molecule type" value="Genomic_DNA"/>
</dbReference>
<keyword evidence="7" id="KW-1185">Reference proteome</keyword>
<dbReference type="PROSITE" id="PS51257">
    <property type="entry name" value="PROKAR_LIPOPROTEIN"/>
    <property type="match status" value="1"/>
</dbReference>
<dbReference type="InterPro" id="IPR028081">
    <property type="entry name" value="Leu-bd"/>
</dbReference>
<evidence type="ECO:0000256" key="3">
    <source>
        <dbReference type="SAM" id="MobiDB-lite"/>
    </source>
</evidence>
<evidence type="ECO:0000313" key="7">
    <source>
        <dbReference type="Proteomes" id="UP000247591"/>
    </source>
</evidence>
<dbReference type="Pfam" id="PF13458">
    <property type="entry name" value="Peripla_BP_6"/>
    <property type="match status" value="1"/>
</dbReference>
<dbReference type="AlphaFoldDB" id="A0A318RLV1"/>
<feature type="region of interest" description="Disordered" evidence="3">
    <location>
        <begin position="29"/>
        <end position="54"/>
    </location>
</feature>
<accession>A0A318RLV1</accession>
<feature type="signal peptide" evidence="4">
    <location>
        <begin position="1"/>
        <end position="22"/>
    </location>
</feature>
<comment type="caution">
    <text evidence="6">The sequence shown here is derived from an EMBL/GenBank/DDBJ whole genome shotgun (WGS) entry which is preliminary data.</text>
</comment>
<dbReference type="RefSeq" id="WP_158539961.1">
    <property type="nucleotide sequence ID" value="NZ_QJSP01000007.1"/>
</dbReference>
<sequence>MQKSRTGRRLIATTLLSAALTAGMVACSSSDDGGDAAAEPSANESALGTPNKATGTPVTIGFVSEGQSQSIDVTDEIRGAEAAANYANEYLGGIGGHPIQVKSCQALAQPAVATDCANQMVQAKAAAVVGPTPGELDNLVDVLSPAKIPLVIHSGTTQKGLSSPGVFSLTNGTAYFAISATAAKDEGLKNTVGVAIGVPGAEGPTRQLGSLIWGNAGLDFSVVGIPPGTADMTPQISAAGADADNFFVIGNDSFCTSAFKAIKTTKPNAPIFAIDRCVTIGGGSSIPNGYEDINVATALNLSPDAPDSQLYSAVLAKYGDGAKFGQLSSAGYAPMLGMIKALNAAKVTDPTQQTVMEAMKTAPPTEYPLTNGIMFQCNGKQIPISPNICSADGILAKATKNGELTDFQQVTIDPKLYATPSA</sequence>
<keyword evidence="2 4" id="KW-0732">Signal</keyword>
<dbReference type="Gene3D" id="3.40.50.2300">
    <property type="match status" value="2"/>
</dbReference>
<evidence type="ECO:0000259" key="5">
    <source>
        <dbReference type="Pfam" id="PF13458"/>
    </source>
</evidence>
<feature type="domain" description="Leucine-binding protein" evidence="5">
    <location>
        <begin position="58"/>
        <end position="380"/>
    </location>
</feature>
<comment type="similarity">
    <text evidence="1">Belongs to the leucine-binding protein family.</text>
</comment>
<proteinExistence type="inferred from homology"/>
<gene>
    <name evidence="6" type="ORF">DFR67_107307</name>
</gene>
<dbReference type="InterPro" id="IPR028082">
    <property type="entry name" value="Peripla_BP_I"/>
</dbReference>
<organism evidence="6 7">
    <name type="scientific">Williamsia limnetica</name>
    <dbReference type="NCBI Taxonomy" id="882452"/>
    <lineage>
        <taxon>Bacteria</taxon>
        <taxon>Bacillati</taxon>
        <taxon>Actinomycetota</taxon>
        <taxon>Actinomycetes</taxon>
        <taxon>Mycobacteriales</taxon>
        <taxon>Nocardiaceae</taxon>
        <taxon>Williamsia</taxon>
    </lineage>
</organism>
<reference evidence="6 7" key="1">
    <citation type="submission" date="2018-06" db="EMBL/GenBank/DDBJ databases">
        <title>Genomic Encyclopedia of Type Strains, Phase IV (KMG-IV): sequencing the most valuable type-strain genomes for metagenomic binning, comparative biology and taxonomic classification.</title>
        <authorList>
            <person name="Goeker M."/>
        </authorList>
    </citation>
    <scope>NUCLEOTIDE SEQUENCE [LARGE SCALE GENOMIC DNA]</scope>
    <source>
        <strain evidence="6 7">DSM 45521</strain>
    </source>
</reference>
<feature type="compositionally biased region" description="Polar residues" evidence="3">
    <location>
        <begin position="42"/>
        <end position="54"/>
    </location>
</feature>
<feature type="chain" id="PRO_5038412075" evidence="4">
    <location>
        <begin position="23"/>
        <end position="422"/>
    </location>
</feature>
<evidence type="ECO:0000313" key="6">
    <source>
        <dbReference type="EMBL" id="PYE17062.1"/>
    </source>
</evidence>
<dbReference type="Proteomes" id="UP000247591">
    <property type="component" value="Unassembled WGS sequence"/>
</dbReference>
<dbReference type="SUPFAM" id="SSF53822">
    <property type="entry name" value="Periplasmic binding protein-like I"/>
    <property type="match status" value="1"/>
</dbReference>
<protein>
    <submittedName>
        <fullName evidence="6">Branched-chain amino acid transport system substrate-binding protein</fullName>
    </submittedName>
</protein>
<dbReference type="OrthoDB" id="5169139at2"/>